<evidence type="ECO:0000313" key="8">
    <source>
        <dbReference type="RefSeq" id="XP_014668195.1"/>
    </source>
</evidence>
<dbReference type="SMART" id="SM00042">
    <property type="entry name" value="CUB"/>
    <property type="match status" value="1"/>
</dbReference>
<proteinExistence type="predicted"/>
<keyword evidence="5" id="KW-0812">Transmembrane</keyword>
<sequence>MDDMTLFLFHVKSKYRRKCSLTYTFSVIFLLFVTLLRTVYCIDCVKTPCDHGSCVNQTCVCDPGWQGDLCESCGGRFRLNSSEAGVITDGAGNYSIDTKCAWVIDTGLNNVTLRFRLDAFATECGWDHLYVYDGDSIYSTLVAAFSGLLVQQDSSGDSSGDGSIRVPEVTTHSGKAYLYFYSDVAYTMPGFSITYR</sequence>
<keyword evidence="5" id="KW-1133">Transmembrane helix</keyword>
<keyword evidence="1" id="KW-0880">Kelch repeat</keyword>
<evidence type="ECO:0000313" key="7">
    <source>
        <dbReference type="Proteomes" id="UP000695022"/>
    </source>
</evidence>
<keyword evidence="3 4" id="KW-1015">Disulfide bond</keyword>
<keyword evidence="2" id="KW-0677">Repeat</keyword>
<evidence type="ECO:0000256" key="2">
    <source>
        <dbReference type="ARBA" id="ARBA00022737"/>
    </source>
</evidence>
<name>A0ABM1E7M4_PRICU</name>
<dbReference type="InterPro" id="IPR035914">
    <property type="entry name" value="Sperma_CUB_dom_sf"/>
</dbReference>
<evidence type="ECO:0000256" key="3">
    <source>
        <dbReference type="ARBA" id="ARBA00023157"/>
    </source>
</evidence>
<dbReference type="PROSITE" id="PS01180">
    <property type="entry name" value="CUB"/>
    <property type="match status" value="1"/>
</dbReference>
<dbReference type="SUPFAM" id="SSF49854">
    <property type="entry name" value="Spermadhesin, CUB domain"/>
    <property type="match status" value="1"/>
</dbReference>
<protein>
    <submittedName>
        <fullName evidence="8">Attractin-like protein 1</fullName>
    </submittedName>
</protein>
<comment type="caution">
    <text evidence="4">Lacks conserved residue(s) required for the propagation of feature annotation.</text>
</comment>
<evidence type="ECO:0000256" key="4">
    <source>
        <dbReference type="PROSITE-ProRule" id="PRU00059"/>
    </source>
</evidence>
<organism evidence="7 8">
    <name type="scientific">Priapulus caudatus</name>
    <name type="common">Priapulid worm</name>
    <dbReference type="NCBI Taxonomy" id="37621"/>
    <lineage>
        <taxon>Eukaryota</taxon>
        <taxon>Metazoa</taxon>
        <taxon>Ecdysozoa</taxon>
        <taxon>Scalidophora</taxon>
        <taxon>Priapulida</taxon>
        <taxon>Priapulimorpha</taxon>
        <taxon>Priapulimorphida</taxon>
        <taxon>Priapulidae</taxon>
        <taxon>Priapulus</taxon>
    </lineage>
</organism>
<dbReference type="Proteomes" id="UP000695022">
    <property type="component" value="Unplaced"/>
</dbReference>
<dbReference type="Gene3D" id="2.10.25.10">
    <property type="entry name" value="Laminin"/>
    <property type="match status" value="1"/>
</dbReference>
<feature type="domain" description="CUB" evidence="6">
    <location>
        <begin position="73"/>
        <end position="196"/>
    </location>
</feature>
<dbReference type="PANTHER" id="PTHR46376">
    <property type="entry name" value="LEUCINE-ZIPPER-LIKE TRANSCRIPTIONAL REGULATOR 1"/>
    <property type="match status" value="1"/>
</dbReference>
<evidence type="ECO:0000256" key="5">
    <source>
        <dbReference type="SAM" id="Phobius"/>
    </source>
</evidence>
<feature type="transmembrane region" description="Helical" evidence="5">
    <location>
        <begin position="21"/>
        <end position="40"/>
    </location>
</feature>
<evidence type="ECO:0000256" key="1">
    <source>
        <dbReference type="ARBA" id="ARBA00022441"/>
    </source>
</evidence>
<keyword evidence="7" id="KW-1185">Reference proteome</keyword>
<reference evidence="8" key="1">
    <citation type="submission" date="2025-08" db="UniProtKB">
        <authorList>
            <consortium name="RefSeq"/>
        </authorList>
    </citation>
    <scope>IDENTIFICATION</scope>
</reference>
<gene>
    <name evidence="8" type="primary">LOC106809580</name>
</gene>
<dbReference type="PANTHER" id="PTHR46376:SF2">
    <property type="entry name" value="DISTRACTED, ISOFORM B"/>
    <property type="match status" value="1"/>
</dbReference>
<accession>A0ABM1E7M4</accession>
<dbReference type="InterPro" id="IPR051568">
    <property type="entry name" value="LZTR1/Attractin"/>
</dbReference>
<dbReference type="RefSeq" id="XP_014668195.1">
    <property type="nucleotide sequence ID" value="XM_014812709.1"/>
</dbReference>
<dbReference type="PROSITE" id="PS00022">
    <property type="entry name" value="EGF_1"/>
    <property type="match status" value="1"/>
</dbReference>
<feature type="disulfide bond" evidence="4">
    <location>
        <begin position="73"/>
        <end position="100"/>
    </location>
</feature>
<evidence type="ECO:0000259" key="6">
    <source>
        <dbReference type="PROSITE" id="PS01180"/>
    </source>
</evidence>
<dbReference type="Pfam" id="PF00431">
    <property type="entry name" value="CUB"/>
    <property type="match status" value="1"/>
</dbReference>
<dbReference type="CDD" id="cd00041">
    <property type="entry name" value="CUB"/>
    <property type="match status" value="1"/>
</dbReference>
<keyword evidence="5" id="KW-0472">Membrane</keyword>
<dbReference type="InterPro" id="IPR000859">
    <property type="entry name" value="CUB_dom"/>
</dbReference>
<dbReference type="InterPro" id="IPR000742">
    <property type="entry name" value="EGF"/>
</dbReference>
<dbReference type="Gene3D" id="2.60.120.290">
    <property type="entry name" value="Spermadhesin, CUB domain"/>
    <property type="match status" value="1"/>
</dbReference>
<dbReference type="GeneID" id="106809580"/>